<keyword evidence="1" id="KW-0812">Transmembrane</keyword>
<dbReference type="RefSeq" id="WP_377197729.1">
    <property type="nucleotide sequence ID" value="NZ_JBHUHF010000001.1"/>
</dbReference>
<dbReference type="Proteomes" id="UP001597338">
    <property type="component" value="Unassembled WGS sequence"/>
</dbReference>
<dbReference type="EMBL" id="JBHUHF010000001">
    <property type="protein sequence ID" value="MFD2025857.1"/>
    <property type="molecule type" value="Genomic_DNA"/>
</dbReference>
<evidence type="ECO:0000313" key="3">
    <source>
        <dbReference type="Proteomes" id="UP001597338"/>
    </source>
</evidence>
<protein>
    <recommendedName>
        <fullName evidence="4">DUF2993 family protein</fullName>
    </recommendedName>
</protein>
<name>A0ABW4VB31_9MICO</name>
<keyword evidence="1" id="KW-0472">Membrane</keyword>
<evidence type="ECO:0000256" key="1">
    <source>
        <dbReference type="SAM" id="Phobius"/>
    </source>
</evidence>
<accession>A0ABW4VB31</accession>
<keyword evidence="1" id="KW-1133">Transmembrane helix</keyword>
<comment type="caution">
    <text evidence="2">The sequence shown here is derived from an EMBL/GenBank/DDBJ whole genome shotgun (WGS) entry which is preliminary data.</text>
</comment>
<evidence type="ECO:0000313" key="2">
    <source>
        <dbReference type="EMBL" id="MFD2025857.1"/>
    </source>
</evidence>
<keyword evidence="3" id="KW-1185">Reference proteome</keyword>
<feature type="transmembrane region" description="Helical" evidence="1">
    <location>
        <begin position="12"/>
        <end position="35"/>
    </location>
</feature>
<evidence type="ECO:0008006" key="4">
    <source>
        <dbReference type="Google" id="ProtNLM"/>
    </source>
</evidence>
<organism evidence="2 3">
    <name type="scientific">Promicromonospora aerolata</name>
    <dbReference type="NCBI Taxonomy" id="195749"/>
    <lineage>
        <taxon>Bacteria</taxon>
        <taxon>Bacillati</taxon>
        <taxon>Actinomycetota</taxon>
        <taxon>Actinomycetes</taxon>
        <taxon>Micrococcales</taxon>
        <taxon>Promicromonosporaceae</taxon>
        <taxon>Promicromonospora</taxon>
    </lineage>
</organism>
<reference evidence="3" key="1">
    <citation type="journal article" date="2019" name="Int. J. Syst. Evol. Microbiol.">
        <title>The Global Catalogue of Microorganisms (GCM) 10K type strain sequencing project: providing services to taxonomists for standard genome sequencing and annotation.</title>
        <authorList>
            <consortium name="The Broad Institute Genomics Platform"/>
            <consortium name="The Broad Institute Genome Sequencing Center for Infectious Disease"/>
            <person name="Wu L."/>
            <person name="Ma J."/>
        </authorList>
    </citation>
    <scope>NUCLEOTIDE SEQUENCE [LARGE SCALE GENOMIC DNA]</scope>
    <source>
        <strain evidence="3">CCM 7043</strain>
    </source>
</reference>
<sequence>MTSSTPRRPRRRWITAVVSVVGVLVVLGVAGELVLRSVIDDRIETATTDLPPGMSVARDDTPALWQVATGRATLRVEVTPEALTDAARTATDLPELELTPASDGLVARLPLSIAGGEQTADVLLSVTAEAGQAVLRADTVEVGGLSLPVATLADQLGDSQLNQLAEGVAFPEGEDQVAISSAQATEDGLELGAEVAMW</sequence>
<proteinExistence type="predicted"/>
<gene>
    <name evidence="2" type="ORF">ACFSL2_10075</name>
</gene>